<keyword evidence="3" id="KW-1185">Reference proteome</keyword>
<organism evidence="2 3">
    <name type="scientific">Miscanthus lutarioriparius</name>
    <dbReference type="NCBI Taxonomy" id="422564"/>
    <lineage>
        <taxon>Eukaryota</taxon>
        <taxon>Viridiplantae</taxon>
        <taxon>Streptophyta</taxon>
        <taxon>Embryophyta</taxon>
        <taxon>Tracheophyta</taxon>
        <taxon>Spermatophyta</taxon>
        <taxon>Magnoliopsida</taxon>
        <taxon>Liliopsida</taxon>
        <taxon>Poales</taxon>
        <taxon>Poaceae</taxon>
        <taxon>PACMAD clade</taxon>
        <taxon>Panicoideae</taxon>
        <taxon>Andropogonodae</taxon>
        <taxon>Andropogoneae</taxon>
        <taxon>Saccharinae</taxon>
        <taxon>Miscanthus</taxon>
    </lineage>
</organism>
<proteinExistence type="predicted"/>
<evidence type="ECO:0000256" key="1">
    <source>
        <dbReference type="SAM" id="MobiDB-lite"/>
    </source>
</evidence>
<dbReference type="Proteomes" id="UP000604825">
    <property type="component" value="Unassembled WGS sequence"/>
</dbReference>
<comment type="caution">
    <text evidence="2">The sequence shown here is derived from an EMBL/GenBank/DDBJ whole genome shotgun (WGS) entry which is preliminary data.</text>
</comment>
<name>A0A811RK84_9POAL</name>
<feature type="region of interest" description="Disordered" evidence="1">
    <location>
        <begin position="25"/>
        <end position="54"/>
    </location>
</feature>
<dbReference type="EMBL" id="CAJGYO010000015">
    <property type="protein sequence ID" value="CAD6270242.1"/>
    <property type="molecule type" value="Genomic_DNA"/>
</dbReference>
<sequence>MVAASPVRGALRWPVDLLAAATCRSAAERPREGGREAKPPIGASRLRQRGAERM</sequence>
<accession>A0A811RK84</accession>
<evidence type="ECO:0000313" key="3">
    <source>
        <dbReference type="Proteomes" id="UP000604825"/>
    </source>
</evidence>
<feature type="compositionally biased region" description="Basic and acidic residues" evidence="1">
    <location>
        <begin position="26"/>
        <end position="38"/>
    </location>
</feature>
<evidence type="ECO:0000313" key="2">
    <source>
        <dbReference type="EMBL" id="CAD6270242.1"/>
    </source>
</evidence>
<protein>
    <submittedName>
        <fullName evidence="2">Uncharacterized protein</fullName>
    </submittedName>
</protein>
<reference evidence="2" key="1">
    <citation type="submission" date="2020-10" db="EMBL/GenBank/DDBJ databases">
        <authorList>
            <person name="Han B."/>
            <person name="Lu T."/>
            <person name="Zhao Q."/>
            <person name="Huang X."/>
            <person name="Zhao Y."/>
        </authorList>
    </citation>
    <scope>NUCLEOTIDE SEQUENCE</scope>
</reference>
<dbReference type="AlphaFoldDB" id="A0A811RK84"/>
<gene>
    <name evidence="2" type="ORF">NCGR_LOCUS53534</name>
</gene>